<dbReference type="EMBL" id="SIJB01000018">
    <property type="protein sequence ID" value="NBI28820.1"/>
    <property type="molecule type" value="Genomic_DNA"/>
</dbReference>
<dbReference type="NCBIfam" id="NF012201">
    <property type="entry name" value="WIAG-tail"/>
    <property type="match status" value="1"/>
</dbReference>
<comment type="caution">
    <text evidence="1">The sequence shown here is derived from an EMBL/GenBank/DDBJ whole genome shotgun (WGS) entry which is preliminary data.</text>
</comment>
<evidence type="ECO:0000313" key="2">
    <source>
        <dbReference type="Proteomes" id="UP000448943"/>
    </source>
</evidence>
<accession>A0A6N9Q2C4</accession>
<reference evidence="1 2" key="1">
    <citation type="submission" date="2019-01" db="EMBL/GenBank/DDBJ databases">
        <title>Chengkuizengella sp. nov., isolated from deep-sea sediment of East Pacific Ocean.</title>
        <authorList>
            <person name="Yang J."/>
            <person name="Lai Q."/>
            <person name="Shao Z."/>
        </authorList>
    </citation>
    <scope>NUCLEOTIDE SEQUENCE [LARGE SCALE GENOMIC DNA]</scope>
    <source>
        <strain evidence="1 2">YPA3-1-1</strain>
    </source>
</reference>
<name>A0A6N9Q2C4_9BACL</name>
<gene>
    <name evidence="1" type="ORF">ERL59_07605</name>
</gene>
<sequence>MLQINVKGGLDMKKKRNRNKKMKKIDPTINELGWLDEEIDSFRENIPIHDLSWFPDFQLLNQHSQNGSKKKKKVKKSKPLIYTNPFEFSFEYNSFDDEQPTITYQDKIDDKVDDNQKEQQLKTKTMQQYNNSEFKMNIDEKSTEVFIFFDTPFKNSDYVLVAITDSSNCFATINEKTAEYAVIEVVFIENNNEKREEVELNGLLSWIAIGES</sequence>
<dbReference type="AlphaFoldDB" id="A0A6N9Q2C4"/>
<dbReference type="Proteomes" id="UP000448943">
    <property type="component" value="Unassembled WGS sequence"/>
</dbReference>
<evidence type="ECO:0000313" key="1">
    <source>
        <dbReference type="EMBL" id="NBI28820.1"/>
    </source>
</evidence>
<protein>
    <submittedName>
        <fullName evidence="1">WIAG-tail domain</fullName>
    </submittedName>
</protein>
<proteinExistence type="predicted"/>
<organism evidence="1 2">
    <name type="scientific">Chengkuizengella marina</name>
    <dbReference type="NCBI Taxonomy" id="2507566"/>
    <lineage>
        <taxon>Bacteria</taxon>
        <taxon>Bacillati</taxon>
        <taxon>Bacillota</taxon>
        <taxon>Bacilli</taxon>
        <taxon>Bacillales</taxon>
        <taxon>Paenibacillaceae</taxon>
        <taxon>Chengkuizengella</taxon>
    </lineage>
</organism>
<keyword evidence="2" id="KW-1185">Reference proteome</keyword>